<evidence type="ECO:0000313" key="2">
    <source>
        <dbReference type="EMBL" id="KPI36324.1"/>
    </source>
</evidence>
<gene>
    <name evidence="2" type="ORF">AB675_7382</name>
</gene>
<dbReference type="PANTHER" id="PTHR12110:SF21">
    <property type="entry name" value="XYLOSE ISOMERASE-LIKE TIM BARREL DOMAIN-CONTAINING PROTEIN"/>
    <property type="match status" value="1"/>
</dbReference>
<dbReference type="InterPro" id="IPR036237">
    <property type="entry name" value="Xyl_isomerase-like_sf"/>
</dbReference>
<dbReference type="Gene3D" id="3.20.20.150">
    <property type="entry name" value="Divalent-metal-dependent TIM barrel enzymes"/>
    <property type="match status" value="1"/>
</dbReference>
<organism evidence="2 3">
    <name type="scientific">Cyphellophora attinorum</name>
    <dbReference type="NCBI Taxonomy" id="1664694"/>
    <lineage>
        <taxon>Eukaryota</taxon>
        <taxon>Fungi</taxon>
        <taxon>Dikarya</taxon>
        <taxon>Ascomycota</taxon>
        <taxon>Pezizomycotina</taxon>
        <taxon>Eurotiomycetes</taxon>
        <taxon>Chaetothyriomycetidae</taxon>
        <taxon>Chaetothyriales</taxon>
        <taxon>Cyphellophoraceae</taxon>
        <taxon>Cyphellophora</taxon>
    </lineage>
</organism>
<name>A0A0N1H3N6_9EURO</name>
<proteinExistence type="predicted"/>
<reference evidence="2 3" key="1">
    <citation type="submission" date="2015-06" db="EMBL/GenBank/DDBJ databases">
        <title>Draft genome of the ant-associated black yeast Phialophora attae CBS 131958.</title>
        <authorList>
            <person name="Moreno L.F."/>
            <person name="Stielow B.J."/>
            <person name="de Hoog S."/>
            <person name="Vicente V.A."/>
            <person name="Weiss V.A."/>
            <person name="de Vries M."/>
            <person name="Cruz L.M."/>
            <person name="Souza E.M."/>
        </authorList>
    </citation>
    <scope>NUCLEOTIDE SEQUENCE [LARGE SCALE GENOMIC DNA]</scope>
    <source>
        <strain evidence="2 3">CBS 131958</strain>
    </source>
</reference>
<comment type="caution">
    <text evidence="2">The sequence shown here is derived from an EMBL/GenBank/DDBJ whole genome shotgun (WGS) entry which is preliminary data.</text>
</comment>
<dbReference type="VEuPathDB" id="FungiDB:AB675_7382"/>
<dbReference type="EMBL" id="LFJN01000032">
    <property type="protein sequence ID" value="KPI36324.1"/>
    <property type="molecule type" value="Genomic_DNA"/>
</dbReference>
<evidence type="ECO:0000313" key="3">
    <source>
        <dbReference type="Proteomes" id="UP000038010"/>
    </source>
</evidence>
<dbReference type="RefSeq" id="XP_017996287.1">
    <property type="nucleotide sequence ID" value="XM_018147746.1"/>
</dbReference>
<sequence length="358" mass="40230">MKGPAIFLIQYVDDKAPFNTLPSIAKWAADLGYMGIQLPVDERLIDIDRAANDLEYCKALKAELADIGVEITELSSHLVGQLIAVHPAYDMLYDDFAPAHVRGKPDERRAWAHETMLKAAKASHNLGLTAHATFSGALAWPYWYPWPQRPAKLVDTAFAELAKRWLPILDAFDKAGVDVCYEIMPGEDLFDGYTFDKFRVATGNHPRVNMILDASHLILQQMDYLSYIDHYHQYIKIFHVKDAEYHSDGKQGVYGGYASWRDRVGTVRAIGDGQVDFRSIFTKLYRYGYQGWAIFESECAFKDMQVSAAEAAVRITDLMVPMAAKAFDDFAGSKEAHTSGHDDRSDPKMAKLLGFGQT</sequence>
<dbReference type="PANTHER" id="PTHR12110">
    <property type="entry name" value="HYDROXYPYRUVATE ISOMERASE"/>
    <property type="match status" value="1"/>
</dbReference>
<dbReference type="AlphaFoldDB" id="A0A0N1H3N6"/>
<accession>A0A0N1H3N6</accession>
<protein>
    <recommendedName>
        <fullName evidence="1">Xylose isomerase-like TIM barrel domain-containing protein</fullName>
    </recommendedName>
</protein>
<dbReference type="OrthoDB" id="2307048at2759"/>
<keyword evidence="3" id="KW-1185">Reference proteome</keyword>
<dbReference type="SUPFAM" id="SSF51658">
    <property type="entry name" value="Xylose isomerase-like"/>
    <property type="match status" value="1"/>
</dbReference>
<dbReference type="InterPro" id="IPR050312">
    <property type="entry name" value="IolE/XylAMocC-like"/>
</dbReference>
<feature type="domain" description="Xylose isomerase-like TIM barrel" evidence="1">
    <location>
        <begin position="26"/>
        <end position="299"/>
    </location>
</feature>
<dbReference type="InterPro" id="IPR013022">
    <property type="entry name" value="Xyl_isomerase-like_TIM-brl"/>
</dbReference>
<dbReference type="Pfam" id="PF01261">
    <property type="entry name" value="AP_endonuc_2"/>
    <property type="match status" value="1"/>
</dbReference>
<dbReference type="GeneID" id="28739626"/>
<evidence type="ECO:0000259" key="1">
    <source>
        <dbReference type="Pfam" id="PF01261"/>
    </source>
</evidence>
<dbReference type="Proteomes" id="UP000038010">
    <property type="component" value="Unassembled WGS sequence"/>
</dbReference>